<keyword evidence="3" id="KW-0143">Chaperone</keyword>
<evidence type="ECO:0000259" key="5">
    <source>
        <dbReference type="PROSITE" id="PS50245"/>
    </source>
</evidence>
<dbReference type="GO" id="GO:0035371">
    <property type="term" value="C:microtubule plus-end"/>
    <property type="evidence" value="ECO:0007669"/>
    <property type="project" value="TreeGrafter"/>
</dbReference>
<dbReference type="InterPro" id="IPR000938">
    <property type="entry name" value="CAP-Gly_domain"/>
</dbReference>
<dbReference type="PANTHER" id="PTHR18916">
    <property type="entry name" value="DYNACTIN 1-RELATED MICROTUBULE-BINDING"/>
    <property type="match status" value="1"/>
</dbReference>
<dbReference type="RefSeq" id="XP_028473457.1">
    <property type="nucleotide sequence ID" value="XM_028618501.1"/>
</dbReference>
<comment type="subcellular location">
    <subcellularLocation>
        <location evidence="1">Cytoplasm</location>
    </subcellularLocation>
</comment>
<dbReference type="InterPro" id="IPR029071">
    <property type="entry name" value="Ubiquitin-like_domsf"/>
</dbReference>
<feature type="domain" description="CAP-Gly" evidence="5">
    <location>
        <begin position="184"/>
        <end position="219"/>
    </location>
</feature>
<name>A0A427XHD3_9TREE</name>
<proteinExistence type="inferred from homology"/>
<dbReference type="EMBL" id="RSCE01000013">
    <property type="protein sequence ID" value="RSH78310.1"/>
    <property type="molecule type" value="Genomic_DNA"/>
</dbReference>
<comment type="caution">
    <text evidence="6">The sequence shown here is derived from an EMBL/GenBank/DDBJ whole genome shotgun (WGS) entry which is preliminary data.</text>
</comment>
<comment type="similarity">
    <text evidence="4">Belongs to the TBCB family.</text>
</comment>
<dbReference type="GO" id="GO:0051010">
    <property type="term" value="F:microtubule plus-end binding"/>
    <property type="evidence" value="ECO:0007669"/>
    <property type="project" value="TreeGrafter"/>
</dbReference>
<dbReference type="PROSITE" id="PS50245">
    <property type="entry name" value="CAP_GLY_2"/>
    <property type="match status" value="1"/>
</dbReference>
<dbReference type="SUPFAM" id="SSF54236">
    <property type="entry name" value="Ubiquitin-like"/>
    <property type="match status" value="1"/>
</dbReference>
<dbReference type="GO" id="GO:0005634">
    <property type="term" value="C:nucleus"/>
    <property type="evidence" value="ECO:0007669"/>
    <property type="project" value="TreeGrafter"/>
</dbReference>
<dbReference type="Gene3D" id="2.30.30.190">
    <property type="entry name" value="CAP Gly-rich-like domain"/>
    <property type="match status" value="1"/>
</dbReference>
<dbReference type="InterPro" id="IPR000626">
    <property type="entry name" value="Ubiquitin-like_dom"/>
</dbReference>
<evidence type="ECO:0000313" key="6">
    <source>
        <dbReference type="EMBL" id="RSH78310.1"/>
    </source>
</evidence>
<evidence type="ECO:0000256" key="3">
    <source>
        <dbReference type="ARBA" id="ARBA00023186"/>
    </source>
</evidence>
<gene>
    <name evidence="6" type="ORF">EHS24_002779</name>
</gene>
<dbReference type="GeneID" id="39587322"/>
<evidence type="ECO:0000256" key="1">
    <source>
        <dbReference type="ARBA" id="ARBA00004496"/>
    </source>
</evidence>
<evidence type="ECO:0000256" key="4">
    <source>
        <dbReference type="ARBA" id="ARBA00025779"/>
    </source>
</evidence>
<accession>A0A427XHD3</accession>
<dbReference type="Pfam" id="PF14560">
    <property type="entry name" value="Ubiquitin_2"/>
    <property type="match status" value="1"/>
</dbReference>
<keyword evidence="2" id="KW-0963">Cytoplasm</keyword>
<dbReference type="STRING" id="105984.A0A427XHD3"/>
<protein>
    <recommendedName>
        <fullName evidence="5">CAP-Gly domain-containing protein</fullName>
    </recommendedName>
</protein>
<dbReference type="PANTHER" id="PTHR18916:SF85">
    <property type="entry name" value="TUBULIN-FOLDING COFACTOR B"/>
    <property type="match status" value="1"/>
</dbReference>
<sequence length="241" mass="26213">MLVSLFVSSPDTHSERRLDTDLTVSQLKDKLVPITGIAQQHQVLRLFRSSEAAEKNEAPVATMTDESQSLGAYGLQEWNCIKVDNTDPNARPGEFSDLSAVDKFELTKEEYEARPDTVLAHLKANKMGRFADVPETLAHAPPPPSSVPSDVVAGARCEVVSGDSDIAKRGTVRFVGEAEIARGGVWVGVELDEPLGKGDGSVEGKRYFTCLPKHAVFVRADKVTVGDFPEEDIFASDEDEI</sequence>
<evidence type="ECO:0000256" key="2">
    <source>
        <dbReference type="ARBA" id="ARBA00022490"/>
    </source>
</evidence>
<dbReference type="OrthoDB" id="5295208at2759"/>
<dbReference type="AlphaFoldDB" id="A0A427XHD3"/>
<dbReference type="Gene3D" id="3.10.20.90">
    <property type="entry name" value="Phosphatidylinositol 3-kinase Catalytic Subunit, Chain A, domain 1"/>
    <property type="match status" value="1"/>
</dbReference>
<dbReference type="GO" id="GO:0005938">
    <property type="term" value="C:cell cortex"/>
    <property type="evidence" value="ECO:0007669"/>
    <property type="project" value="TreeGrafter"/>
</dbReference>
<dbReference type="SMART" id="SM01052">
    <property type="entry name" value="CAP_GLY"/>
    <property type="match status" value="1"/>
</dbReference>
<reference evidence="6 7" key="1">
    <citation type="submission" date="2018-11" db="EMBL/GenBank/DDBJ databases">
        <title>Genome sequence of Apiotrichum porosum DSM 27194.</title>
        <authorList>
            <person name="Aliyu H."/>
            <person name="Gorte O."/>
            <person name="Ochsenreither K."/>
        </authorList>
    </citation>
    <scope>NUCLEOTIDE SEQUENCE [LARGE SCALE GENOMIC DNA]</scope>
    <source>
        <strain evidence="6 7">DSM 27194</strain>
    </source>
</reference>
<dbReference type="Pfam" id="PF01302">
    <property type="entry name" value="CAP_GLY"/>
    <property type="match status" value="1"/>
</dbReference>
<organism evidence="6 7">
    <name type="scientific">Apiotrichum porosum</name>
    <dbReference type="NCBI Taxonomy" id="105984"/>
    <lineage>
        <taxon>Eukaryota</taxon>
        <taxon>Fungi</taxon>
        <taxon>Dikarya</taxon>
        <taxon>Basidiomycota</taxon>
        <taxon>Agaricomycotina</taxon>
        <taxon>Tremellomycetes</taxon>
        <taxon>Trichosporonales</taxon>
        <taxon>Trichosporonaceae</taxon>
        <taxon>Apiotrichum</taxon>
    </lineage>
</organism>
<evidence type="ECO:0000313" key="7">
    <source>
        <dbReference type="Proteomes" id="UP000279236"/>
    </source>
</evidence>
<dbReference type="InterPro" id="IPR036859">
    <property type="entry name" value="CAP-Gly_dom_sf"/>
</dbReference>
<dbReference type="Proteomes" id="UP000279236">
    <property type="component" value="Unassembled WGS sequence"/>
</dbReference>
<dbReference type="GO" id="GO:0031122">
    <property type="term" value="P:cytoplasmic microtubule organization"/>
    <property type="evidence" value="ECO:0007669"/>
    <property type="project" value="TreeGrafter"/>
</dbReference>
<keyword evidence="7" id="KW-1185">Reference proteome</keyword>
<dbReference type="SUPFAM" id="SSF74924">
    <property type="entry name" value="Cap-Gly domain"/>
    <property type="match status" value="1"/>
</dbReference>